<reference evidence="3 4" key="1">
    <citation type="submission" date="2021-03" db="EMBL/GenBank/DDBJ databases">
        <title>Sequencing the genomes of 1000 actinobacteria strains.</title>
        <authorList>
            <person name="Klenk H.-P."/>
        </authorList>
    </citation>
    <scope>NUCLEOTIDE SEQUENCE [LARGE SCALE GENOMIC DNA]</scope>
    <source>
        <strain evidence="3 4">DSM 45516</strain>
    </source>
</reference>
<dbReference type="RefSeq" id="WP_209896808.1">
    <property type="nucleotide sequence ID" value="NZ_JAGGMR010000001.1"/>
</dbReference>
<gene>
    <name evidence="3" type="ORF">BJ987_006481</name>
</gene>
<accession>A0ABS4QQY6</accession>
<organism evidence="3 4">
    <name type="scientific">Nocardia goodfellowii</name>
    <dbReference type="NCBI Taxonomy" id="882446"/>
    <lineage>
        <taxon>Bacteria</taxon>
        <taxon>Bacillati</taxon>
        <taxon>Actinomycetota</taxon>
        <taxon>Actinomycetes</taxon>
        <taxon>Mycobacteriales</taxon>
        <taxon>Nocardiaceae</taxon>
        <taxon>Nocardia</taxon>
    </lineage>
</organism>
<evidence type="ECO:0000313" key="3">
    <source>
        <dbReference type="EMBL" id="MBP2193580.1"/>
    </source>
</evidence>
<feature type="coiled-coil region" evidence="1">
    <location>
        <begin position="511"/>
        <end position="538"/>
    </location>
</feature>
<proteinExistence type="predicted"/>
<dbReference type="Proteomes" id="UP001519325">
    <property type="component" value="Unassembled WGS sequence"/>
</dbReference>
<evidence type="ECO:0000256" key="2">
    <source>
        <dbReference type="SAM" id="MobiDB-lite"/>
    </source>
</evidence>
<comment type="caution">
    <text evidence="3">The sequence shown here is derived from an EMBL/GenBank/DDBJ whole genome shotgun (WGS) entry which is preliminary data.</text>
</comment>
<evidence type="ECO:0000313" key="4">
    <source>
        <dbReference type="Proteomes" id="UP001519325"/>
    </source>
</evidence>
<feature type="compositionally biased region" description="Basic and acidic residues" evidence="2">
    <location>
        <begin position="189"/>
        <end position="199"/>
    </location>
</feature>
<keyword evidence="1" id="KW-0175">Coiled coil</keyword>
<dbReference type="EMBL" id="JAGGMR010000001">
    <property type="protein sequence ID" value="MBP2193580.1"/>
    <property type="molecule type" value="Genomic_DNA"/>
</dbReference>
<feature type="region of interest" description="Disordered" evidence="2">
    <location>
        <begin position="355"/>
        <end position="419"/>
    </location>
</feature>
<protein>
    <submittedName>
        <fullName evidence="3">Uncharacterized protein</fullName>
    </submittedName>
</protein>
<keyword evidence="4" id="KW-1185">Reference proteome</keyword>
<feature type="compositionally biased region" description="Basic and acidic residues" evidence="2">
    <location>
        <begin position="367"/>
        <end position="378"/>
    </location>
</feature>
<feature type="region of interest" description="Disordered" evidence="2">
    <location>
        <begin position="548"/>
        <end position="582"/>
    </location>
</feature>
<sequence>MPDTNEVDEITRSTSRLSTQITHLISAWRTMNPTATRVPRSVRREINQAVKADAKEQQHAHALERARMQRAVIEYRWRRVQDSPVHAWDTQETWFERRRELAVAHDRLRTSIYNTAHLTAVERGQVSQAIDGIHADRHAPIKDIFGKPSGLTTLRAKLADGITRLRAGLAGPAEQRRLQQWNELHAERAAQAEQRRQRPDWLFTPDPNQPISYVPADYPGLHRDPASGVPRPITLRDLSKRIGRYSELRFGPDHGDPTPEDMAAYDRRASEYRDVLIADAHQLGAVHAELMATALNNIDLAYGIRREGQALLQEQGIESAHPSRSNLAEQNERLARQLSAMTAERDDLRDINGELTDRLGAQPDRSPTPERTRDDVAEPRPAAAPDAVHATYAAMREAGRDRSEQERPASRDQVQQDPGYEVVVGTTEFVTKHPEMVDRGTVSTLSDGYGWALDQIGNDKQGWPADAELAVRIYRPGNELPVFSTAGPRGMVTDEVSQARTEHNRTPLAELEQLRAELHAAHTENDQLRTENTNLVREFAEHDLNAQHPAHTPAMPAPGPKLARPIFHGPVLPRPAMNGMDR</sequence>
<feature type="coiled-coil region" evidence="1">
    <location>
        <begin position="324"/>
        <end position="351"/>
    </location>
</feature>
<evidence type="ECO:0000256" key="1">
    <source>
        <dbReference type="SAM" id="Coils"/>
    </source>
</evidence>
<feature type="compositionally biased region" description="Basic and acidic residues" evidence="2">
    <location>
        <begin position="397"/>
        <end position="410"/>
    </location>
</feature>
<name>A0ABS4QQY6_9NOCA</name>
<feature type="region of interest" description="Disordered" evidence="2">
    <location>
        <begin position="189"/>
        <end position="232"/>
    </location>
</feature>